<keyword evidence="1" id="KW-0472">Membrane</keyword>
<dbReference type="GeneID" id="55811395"/>
<keyword evidence="1" id="KW-0812">Transmembrane</keyword>
<evidence type="ECO:0000313" key="2">
    <source>
        <dbReference type="EMBL" id="AZU98777.1"/>
    </source>
</evidence>
<evidence type="ECO:0000256" key="1">
    <source>
        <dbReference type="SAM" id="Phobius"/>
    </source>
</evidence>
<dbReference type="KEGG" id="vg:55811395"/>
<name>A0A3T0IH85_9CAUD</name>
<feature type="transmembrane region" description="Helical" evidence="1">
    <location>
        <begin position="17"/>
        <end position="37"/>
    </location>
</feature>
<dbReference type="Proteomes" id="UP000287416">
    <property type="component" value="Segment"/>
</dbReference>
<evidence type="ECO:0000313" key="3">
    <source>
        <dbReference type="Proteomes" id="UP000287416"/>
    </source>
</evidence>
<protein>
    <submittedName>
        <fullName evidence="2">Uncharacterized protein</fullName>
    </submittedName>
</protein>
<keyword evidence="1" id="KW-1133">Transmembrane helix</keyword>
<reference evidence="2 3" key="1">
    <citation type="submission" date="2018-12" db="EMBL/GenBank/DDBJ databases">
        <title>Successful treatment of antibiotic resistant microbial bone infection with bacteriophages.</title>
        <authorList>
            <person name="Nir-Paz R."/>
            <person name="Gelman D."/>
            <person name="Khouri A."/>
            <person name="Sisson B.M."/>
            <person name="Fackler J."/>
            <person name="Oren S.A."/>
            <person name="Khalifa L."/>
            <person name="Rimon A."/>
            <person name="Glazer S.C."/>
            <person name="Moses A.E."/>
            <person name="Yoram W."/>
            <person name="Schooley R.T."/>
            <person name="Hazan R."/>
        </authorList>
    </citation>
    <scope>NUCLEOTIDE SEQUENCE [LARGE SCALE GENOMIC DNA]</scope>
</reference>
<dbReference type="EMBL" id="MK278860">
    <property type="protein sequence ID" value="AZU98777.1"/>
    <property type="molecule type" value="Genomic_DNA"/>
</dbReference>
<proteinExistence type="predicted"/>
<keyword evidence="3" id="KW-1185">Reference proteome</keyword>
<accession>A0A3T0IH85</accession>
<sequence length="38" mass="4577">MKEFFKRDEYGNIGPEWFRWVVTIAAFSTIPFLIILLK</sequence>
<organism evidence="2 3">
    <name type="scientific">Acinetobacter phage AbTZA1</name>
    <dbReference type="NCBI Taxonomy" id="2500827"/>
    <lineage>
        <taxon>Viruses</taxon>
        <taxon>Duplodnaviria</taxon>
        <taxon>Heunggongvirae</taxon>
        <taxon>Uroviricota</taxon>
        <taxon>Caudoviricetes</taxon>
        <taxon>Pantevenvirales</taxon>
        <taxon>Straboviridae</taxon>
        <taxon>Twarogvirinae</taxon>
        <taxon>Hadassahvirus</taxon>
        <taxon>Hadassahvirus azbtza1</taxon>
    </lineage>
</organism>
<dbReference type="RefSeq" id="YP_009882099.1">
    <property type="nucleotide sequence ID" value="NC_049445.1"/>
</dbReference>